<reference evidence="1" key="1">
    <citation type="journal article" date="2020" name="bioRxiv">
        <title>Chromosome-level reference genome of the European wasp spider Argiope bruennichi: a resource for studies on range expansion and evolutionary adaptation.</title>
        <authorList>
            <person name="Sheffer M.M."/>
            <person name="Hoppe A."/>
            <person name="Krehenwinkel H."/>
            <person name="Uhl G."/>
            <person name="Kuss A.W."/>
            <person name="Jensen L."/>
            <person name="Jensen C."/>
            <person name="Gillespie R.G."/>
            <person name="Hoff K.J."/>
            <person name="Prost S."/>
        </authorList>
    </citation>
    <scope>NUCLEOTIDE SEQUENCE</scope>
</reference>
<evidence type="ECO:0000313" key="2">
    <source>
        <dbReference type="Proteomes" id="UP000807504"/>
    </source>
</evidence>
<sequence length="133" mass="15766">MIKEQHIFHRNVLQDMTKMLKYKKSKAKDCRIYTLLKCTEQKCISYGQRTKPRGGERLDVESQTYRPSSSPTITKLLNSIEELCNVWWIFEEALPSITKRICHGWNLVSFRIVDTHDCICDYIYSSYVKEHLD</sequence>
<dbReference type="AlphaFoldDB" id="A0A8T0EBH1"/>
<organism evidence="1 2">
    <name type="scientific">Argiope bruennichi</name>
    <name type="common">Wasp spider</name>
    <name type="synonym">Aranea bruennichi</name>
    <dbReference type="NCBI Taxonomy" id="94029"/>
    <lineage>
        <taxon>Eukaryota</taxon>
        <taxon>Metazoa</taxon>
        <taxon>Ecdysozoa</taxon>
        <taxon>Arthropoda</taxon>
        <taxon>Chelicerata</taxon>
        <taxon>Arachnida</taxon>
        <taxon>Araneae</taxon>
        <taxon>Araneomorphae</taxon>
        <taxon>Entelegynae</taxon>
        <taxon>Araneoidea</taxon>
        <taxon>Araneidae</taxon>
        <taxon>Argiope</taxon>
    </lineage>
</organism>
<reference evidence="1" key="2">
    <citation type="submission" date="2020-06" db="EMBL/GenBank/DDBJ databases">
        <authorList>
            <person name="Sheffer M."/>
        </authorList>
    </citation>
    <scope>NUCLEOTIDE SEQUENCE</scope>
</reference>
<protein>
    <submittedName>
        <fullName evidence="1">Uncharacterized protein</fullName>
    </submittedName>
</protein>
<accession>A0A8T0EBH1</accession>
<dbReference type="Proteomes" id="UP000807504">
    <property type="component" value="Unassembled WGS sequence"/>
</dbReference>
<proteinExistence type="predicted"/>
<name>A0A8T0EBH1_ARGBR</name>
<gene>
    <name evidence="1" type="ORF">HNY73_017677</name>
</gene>
<comment type="caution">
    <text evidence="1">The sequence shown here is derived from an EMBL/GenBank/DDBJ whole genome shotgun (WGS) entry which is preliminary data.</text>
</comment>
<keyword evidence="2" id="KW-1185">Reference proteome</keyword>
<evidence type="ECO:0000313" key="1">
    <source>
        <dbReference type="EMBL" id="KAF8770107.1"/>
    </source>
</evidence>
<dbReference type="EMBL" id="JABXBU010002228">
    <property type="protein sequence ID" value="KAF8770107.1"/>
    <property type="molecule type" value="Genomic_DNA"/>
</dbReference>